<feature type="transmembrane region" description="Helical" evidence="7">
    <location>
        <begin position="52"/>
        <end position="74"/>
    </location>
</feature>
<evidence type="ECO:0000256" key="7">
    <source>
        <dbReference type="SAM" id="Phobius"/>
    </source>
</evidence>
<evidence type="ECO:0000256" key="3">
    <source>
        <dbReference type="ARBA" id="ARBA00022989"/>
    </source>
</evidence>
<dbReference type="InterPro" id="IPR001623">
    <property type="entry name" value="DnaJ_domain"/>
</dbReference>
<dbReference type="CDD" id="cd06257">
    <property type="entry name" value="DnaJ"/>
    <property type="match status" value="1"/>
</dbReference>
<keyword evidence="10" id="KW-1185">Reference proteome</keyword>
<reference evidence="9 10" key="1">
    <citation type="submission" date="2018-05" db="EMBL/GenBank/DDBJ databases">
        <title>Spiribacter halobius sp. nov., a moderately halophilic bacterium isolated from marine solar saltern.</title>
        <authorList>
            <person name="Zheng W.-S."/>
            <person name="Lu D.-C."/>
            <person name="Du Z.-J."/>
        </authorList>
    </citation>
    <scope>NUCLEOTIDE SEQUENCE [LARGE SCALE GENOMIC DNA]</scope>
    <source>
        <strain evidence="9 10">E85</strain>
    </source>
</reference>
<keyword evidence="2 7" id="KW-0812">Transmembrane</keyword>
<dbReference type="EMBL" id="QFFI01000004">
    <property type="protein sequence ID" value="PWG64968.1"/>
    <property type="molecule type" value="Genomic_DNA"/>
</dbReference>
<evidence type="ECO:0000256" key="1">
    <source>
        <dbReference type="ARBA" id="ARBA00004167"/>
    </source>
</evidence>
<evidence type="ECO:0000256" key="5">
    <source>
        <dbReference type="ARBA" id="ARBA00023186"/>
    </source>
</evidence>
<dbReference type="OrthoDB" id="581986at2"/>
<dbReference type="Proteomes" id="UP000245474">
    <property type="component" value="Unassembled WGS sequence"/>
</dbReference>
<feature type="transmembrane region" description="Helical" evidence="7">
    <location>
        <begin position="24"/>
        <end position="45"/>
    </location>
</feature>
<evidence type="ECO:0000313" key="10">
    <source>
        <dbReference type="Proteomes" id="UP000245474"/>
    </source>
</evidence>
<evidence type="ECO:0000313" key="9">
    <source>
        <dbReference type="EMBL" id="PWG64968.1"/>
    </source>
</evidence>
<dbReference type="PANTHER" id="PTHR12763:SF28">
    <property type="entry name" value="GEO10507P1-RELATED"/>
    <property type="match status" value="1"/>
</dbReference>
<comment type="similarity">
    <text evidence="6">Belongs to the TIM14 family.</text>
</comment>
<feature type="domain" description="J" evidence="8">
    <location>
        <begin position="110"/>
        <end position="163"/>
    </location>
</feature>
<keyword evidence="5" id="KW-0143">Chaperone</keyword>
<accession>A0A2U2N788</accession>
<dbReference type="Gene3D" id="1.10.287.110">
    <property type="entry name" value="DnaJ domain"/>
    <property type="match status" value="1"/>
</dbReference>
<dbReference type="RefSeq" id="WP_109676498.1">
    <property type="nucleotide sequence ID" value="NZ_CP086615.1"/>
</dbReference>
<organism evidence="9 10">
    <name type="scientific">Sediminicurvatus halobius</name>
    <dbReference type="NCBI Taxonomy" id="2182432"/>
    <lineage>
        <taxon>Bacteria</taxon>
        <taxon>Pseudomonadati</taxon>
        <taxon>Pseudomonadota</taxon>
        <taxon>Gammaproteobacteria</taxon>
        <taxon>Chromatiales</taxon>
        <taxon>Ectothiorhodospiraceae</taxon>
        <taxon>Sediminicurvatus</taxon>
    </lineage>
</organism>
<evidence type="ECO:0000256" key="2">
    <source>
        <dbReference type="ARBA" id="ARBA00022692"/>
    </source>
</evidence>
<name>A0A2U2N788_9GAMM</name>
<gene>
    <name evidence="9" type="ORF">DEM34_04020</name>
</gene>
<protein>
    <submittedName>
        <fullName evidence="9">Molecular chaperone DnaJ</fullName>
    </submittedName>
</protein>
<sequence length="167" mass="17691">MRVLGLLLLIGVIAFMVSPRLRAWLAARAPMLILGGIAVVFVVLAASGRLNWIFAAIAAALPLAWRALTLLQFLPWLRRLLGGAGAAGAGPSRGEGPRQPPAHSGLTRDEALQILGLEPGAGPDEIRAAHRRLIQRLHPDRGGSGYLAARLNEARDLLLEDQPGADA</sequence>
<dbReference type="InterPro" id="IPR036869">
    <property type="entry name" value="J_dom_sf"/>
</dbReference>
<dbReference type="PROSITE" id="PS50076">
    <property type="entry name" value="DNAJ_2"/>
    <property type="match status" value="1"/>
</dbReference>
<keyword evidence="3 7" id="KW-1133">Transmembrane helix</keyword>
<comment type="subcellular location">
    <subcellularLocation>
        <location evidence="1">Membrane</location>
        <topology evidence="1">Single-pass membrane protein</topology>
    </subcellularLocation>
</comment>
<proteinExistence type="inferred from homology"/>
<comment type="caution">
    <text evidence="9">The sequence shown here is derived from an EMBL/GenBank/DDBJ whole genome shotgun (WGS) entry which is preliminary data.</text>
</comment>
<dbReference type="AlphaFoldDB" id="A0A2U2N788"/>
<dbReference type="GO" id="GO:0016020">
    <property type="term" value="C:membrane"/>
    <property type="evidence" value="ECO:0007669"/>
    <property type="project" value="UniProtKB-SubCell"/>
</dbReference>
<keyword evidence="4 7" id="KW-0472">Membrane</keyword>
<dbReference type="SUPFAM" id="SSF46565">
    <property type="entry name" value="Chaperone J-domain"/>
    <property type="match status" value="1"/>
</dbReference>
<evidence type="ECO:0000256" key="6">
    <source>
        <dbReference type="ARBA" id="ARBA00038105"/>
    </source>
</evidence>
<evidence type="ECO:0000259" key="8">
    <source>
        <dbReference type="PROSITE" id="PS50076"/>
    </source>
</evidence>
<dbReference type="PANTHER" id="PTHR12763">
    <property type="match status" value="1"/>
</dbReference>
<evidence type="ECO:0000256" key="4">
    <source>
        <dbReference type="ARBA" id="ARBA00023136"/>
    </source>
</evidence>
<dbReference type="SMART" id="SM00271">
    <property type="entry name" value="DnaJ"/>
    <property type="match status" value="1"/>
</dbReference>